<proteinExistence type="predicted"/>
<evidence type="ECO:0000256" key="1">
    <source>
        <dbReference type="SAM" id="MobiDB-lite"/>
    </source>
</evidence>
<protein>
    <submittedName>
        <fullName evidence="2">Replication-relaxation family protein</fullName>
    </submittedName>
</protein>
<organism evidence="2 3">
    <name type="scientific">Streptomyces lonegramiae</name>
    <dbReference type="NCBI Taxonomy" id="3075524"/>
    <lineage>
        <taxon>Bacteria</taxon>
        <taxon>Bacillati</taxon>
        <taxon>Actinomycetota</taxon>
        <taxon>Actinomycetes</taxon>
        <taxon>Kitasatosporales</taxon>
        <taxon>Streptomycetaceae</taxon>
        <taxon>Streptomyces</taxon>
    </lineage>
</organism>
<feature type="region of interest" description="Disordered" evidence="1">
    <location>
        <begin position="311"/>
        <end position="336"/>
    </location>
</feature>
<dbReference type="RefSeq" id="WP_311728246.1">
    <property type="nucleotide sequence ID" value="NZ_JAVRFD010000021.1"/>
</dbReference>
<dbReference type="Pfam" id="PF13814">
    <property type="entry name" value="Replic_Relax"/>
    <property type="match status" value="1"/>
</dbReference>
<name>A0ABU2XQK6_9ACTN</name>
<reference evidence="2" key="1">
    <citation type="submission" date="2024-05" db="EMBL/GenBank/DDBJ databases">
        <title>30 novel species of actinomycetes from the DSMZ collection.</title>
        <authorList>
            <person name="Nouioui I."/>
        </authorList>
    </citation>
    <scope>NUCLEOTIDE SEQUENCE</scope>
    <source>
        <strain evidence="2">DSM 41529</strain>
    </source>
</reference>
<feature type="compositionally biased region" description="Pro residues" evidence="1">
    <location>
        <begin position="326"/>
        <end position="336"/>
    </location>
</feature>
<feature type="region of interest" description="Disordered" evidence="1">
    <location>
        <begin position="1"/>
        <end position="33"/>
    </location>
</feature>
<gene>
    <name evidence="2" type="ORF">RND15_34300</name>
</gene>
<evidence type="ECO:0000313" key="2">
    <source>
        <dbReference type="EMBL" id="MDT0547727.1"/>
    </source>
</evidence>
<sequence>MPALPRPASGPGSRYTARAATTRPRPTPPARRHTDVVSLTHRLTERDLWLTAMVHEHRVLTAPQITRLAFSSPRSAQRRLRTLHQYAVLDSFRPLVQTGSAPEHYTLGPLGATLLAAHTGCEPAALGWRPTSTGRIAYSPSLGHDVGVNELLTLLAAQARHTTRTGLALWLSERSCARRWDDMIRPDAYAHWQDPSSAAESPGALPFFLEYDTGTQSLSRVEAKLAGYAAFTTSTRTRPALLIHTRTASRDRALRHRLTQPARDLNLRVATSSLDFTTDTPWGPWWTPLEPAARRSTLAVLATHWTDLTPAAGLEPTDADTALTLPVPPLPPATPA</sequence>
<dbReference type="EMBL" id="JAVRFD010000021">
    <property type="protein sequence ID" value="MDT0547727.1"/>
    <property type="molecule type" value="Genomic_DNA"/>
</dbReference>
<comment type="caution">
    <text evidence="2">The sequence shown here is derived from an EMBL/GenBank/DDBJ whole genome shotgun (WGS) entry which is preliminary data.</text>
</comment>
<dbReference type="InterPro" id="IPR025855">
    <property type="entry name" value="Replic_Relax"/>
</dbReference>
<accession>A0ABU2XQK6</accession>
<evidence type="ECO:0000313" key="3">
    <source>
        <dbReference type="Proteomes" id="UP001180754"/>
    </source>
</evidence>
<keyword evidence="3" id="KW-1185">Reference proteome</keyword>
<dbReference type="Proteomes" id="UP001180754">
    <property type="component" value="Unassembled WGS sequence"/>
</dbReference>